<evidence type="ECO:0000259" key="2">
    <source>
        <dbReference type="Pfam" id="PF13873"/>
    </source>
</evidence>
<keyword evidence="4" id="KW-1185">Reference proteome</keyword>
<protein>
    <submittedName>
        <fullName evidence="3">t-SNARE domain-containing protein 1</fullName>
    </submittedName>
</protein>
<comment type="caution">
    <text evidence="3">The sequence shown here is derived from an EMBL/GenBank/DDBJ whole genome shotgun (WGS) entry which is preliminary data.</text>
</comment>
<feature type="domain" description="Myb/SANT-like DNA-binding" evidence="2">
    <location>
        <begin position="10"/>
        <end position="82"/>
    </location>
</feature>
<dbReference type="AlphaFoldDB" id="A0AAV4IHD8"/>
<feature type="compositionally biased region" description="Basic and acidic residues" evidence="1">
    <location>
        <begin position="174"/>
        <end position="183"/>
    </location>
</feature>
<accession>A0AAV4IHD8</accession>
<feature type="region of interest" description="Disordered" evidence="1">
    <location>
        <begin position="164"/>
        <end position="183"/>
    </location>
</feature>
<name>A0AAV4IHD8_9GAST</name>
<evidence type="ECO:0000313" key="3">
    <source>
        <dbReference type="EMBL" id="GFS09255.1"/>
    </source>
</evidence>
<evidence type="ECO:0000256" key="1">
    <source>
        <dbReference type="SAM" id="MobiDB-lite"/>
    </source>
</evidence>
<evidence type="ECO:0000313" key="4">
    <source>
        <dbReference type="Proteomes" id="UP000762676"/>
    </source>
</evidence>
<dbReference type="Proteomes" id="UP000762676">
    <property type="component" value="Unassembled WGS sequence"/>
</dbReference>
<dbReference type="EMBL" id="BMAT01006263">
    <property type="protein sequence ID" value="GFS09255.1"/>
    <property type="molecule type" value="Genomic_DNA"/>
</dbReference>
<organism evidence="3 4">
    <name type="scientific">Elysia marginata</name>
    <dbReference type="NCBI Taxonomy" id="1093978"/>
    <lineage>
        <taxon>Eukaryota</taxon>
        <taxon>Metazoa</taxon>
        <taxon>Spiralia</taxon>
        <taxon>Lophotrochozoa</taxon>
        <taxon>Mollusca</taxon>
        <taxon>Gastropoda</taxon>
        <taxon>Heterobranchia</taxon>
        <taxon>Euthyneura</taxon>
        <taxon>Panpulmonata</taxon>
        <taxon>Sacoglossa</taxon>
        <taxon>Placobranchoidea</taxon>
        <taxon>Plakobranchidae</taxon>
        <taxon>Elysia</taxon>
    </lineage>
</organism>
<gene>
    <name evidence="3" type="ORF">ElyMa_003033500</name>
</gene>
<proteinExistence type="predicted"/>
<sequence length="220" mass="25184">MGKNSKRKSVRFTSVEIVKLLELVGFYKNIIMDRLKLKTSIQNKKLCWASIAIEVSKANPMTPERSGEQCSIKFRDMKSDCRLFRKSLSKTGGGPKLQEPPFYHTICDLLGSDSVFWEGIKDSPCSSAIHLLPTEYQKKEEDFHTIPETNGVGETIVINVVPDQQVSNPVPGASEERNPDDYRERQLREECLVKKSQLYDLKIEYYKLVVENLKKKVPKN</sequence>
<dbReference type="Pfam" id="PF13873">
    <property type="entry name" value="Myb_DNA-bind_5"/>
    <property type="match status" value="1"/>
</dbReference>
<dbReference type="InterPro" id="IPR028002">
    <property type="entry name" value="Myb_DNA-bind_5"/>
</dbReference>
<reference evidence="3 4" key="1">
    <citation type="journal article" date="2021" name="Elife">
        <title>Chloroplast acquisition without the gene transfer in kleptoplastic sea slugs, Plakobranchus ocellatus.</title>
        <authorList>
            <person name="Maeda T."/>
            <person name="Takahashi S."/>
            <person name="Yoshida T."/>
            <person name="Shimamura S."/>
            <person name="Takaki Y."/>
            <person name="Nagai Y."/>
            <person name="Toyoda A."/>
            <person name="Suzuki Y."/>
            <person name="Arimoto A."/>
            <person name="Ishii H."/>
            <person name="Satoh N."/>
            <person name="Nishiyama T."/>
            <person name="Hasebe M."/>
            <person name="Maruyama T."/>
            <person name="Minagawa J."/>
            <person name="Obokata J."/>
            <person name="Shigenobu S."/>
        </authorList>
    </citation>
    <scope>NUCLEOTIDE SEQUENCE [LARGE SCALE GENOMIC DNA]</scope>
</reference>